<evidence type="ECO:0000313" key="4">
    <source>
        <dbReference type="EMBL" id="SIN82417.1"/>
    </source>
</evidence>
<gene>
    <name evidence="4" type="ORF">SAMN05444002_0783</name>
</gene>
<dbReference type="SMART" id="SM00347">
    <property type="entry name" value="HTH_MARR"/>
    <property type="match status" value="1"/>
</dbReference>
<evidence type="ECO:0000259" key="3">
    <source>
        <dbReference type="PROSITE" id="PS51186"/>
    </source>
</evidence>
<keyword evidence="1 4" id="KW-0808">Transferase</keyword>
<keyword evidence="5" id="KW-1185">Reference proteome</keyword>
<dbReference type="PANTHER" id="PTHR13947:SF37">
    <property type="entry name" value="LD18367P"/>
    <property type="match status" value="1"/>
</dbReference>
<dbReference type="InterPro" id="IPR000835">
    <property type="entry name" value="HTH_MarR-typ"/>
</dbReference>
<protein>
    <submittedName>
        <fullName evidence="4">Transcriptional regulator, MarR family with acetyltransferase activity</fullName>
    </submittedName>
</protein>
<dbReference type="Pfam" id="PF12802">
    <property type="entry name" value="MarR_2"/>
    <property type="match status" value="1"/>
</dbReference>
<accession>A0A1N6EHK6</accession>
<dbReference type="PANTHER" id="PTHR13947">
    <property type="entry name" value="GNAT FAMILY N-ACETYLTRANSFERASE"/>
    <property type="match status" value="1"/>
</dbReference>
<dbReference type="PROSITE" id="PS50995">
    <property type="entry name" value="HTH_MARR_2"/>
    <property type="match status" value="1"/>
</dbReference>
<dbReference type="EMBL" id="FSRL01000001">
    <property type="protein sequence ID" value="SIN82417.1"/>
    <property type="molecule type" value="Genomic_DNA"/>
</dbReference>
<proteinExistence type="predicted"/>
<dbReference type="InterPro" id="IPR036390">
    <property type="entry name" value="WH_DNA-bd_sf"/>
</dbReference>
<feature type="domain" description="N-acetyltransferase" evidence="3">
    <location>
        <begin position="144"/>
        <end position="299"/>
    </location>
</feature>
<dbReference type="InterPro" id="IPR016181">
    <property type="entry name" value="Acyl_CoA_acyltransferase"/>
</dbReference>
<dbReference type="Gene3D" id="3.40.630.30">
    <property type="match status" value="1"/>
</dbReference>
<name>A0A1N6EHK6_9RHOB</name>
<dbReference type="InterPro" id="IPR036388">
    <property type="entry name" value="WH-like_DNA-bd_sf"/>
</dbReference>
<dbReference type="STRING" id="1217970.SAMN05444002_0783"/>
<dbReference type="GO" id="GO:0003700">
    <property type="term" value="F:DNA-binding transcription factor activity"/>
    <property type="evidence" value="ECO:0007669"/>
    <property type="project" value="InterPro"/>
</dbReference>
<dbReference type="AlphaFoldDB" id="A0A1N6EHK6"/>
<dbReference type="PROSITE" id="PS51186">
    <property type="entry name" value="GNAT"/>
    <property type="match status" value="1"/>
</dbReference>
<dbReference type="SUPFAM" id="SSF55729">
    <property type="entry name" value="Acyl-CoA N-acyltransferases (Nat)"/>
    <property type="match status" value="1"/>
</dbReference>
<dbReference type="Gene3D" id="1.10.10.10">
    <property type="entry name" value="Winged helix-like DNA-binding domain superfamily/Winged helix DNA-binding domain"/>
    <property type="match status" value="1"/>
</dbReference>
<dbReference type="CDD" id="cd04301">
    <property type="entry name" value="NAT_SF"/>
    <property type="match status" value="1"/>
</dbReference>
<reference evidence="5" key="1">
    <citation type="submission" date="2016-11" db="EMBL/GenBank/DDBJ databases">
        <authorList>
            <person name="Varghese N."/>
            <person name="Submissions S."/>
        </authorList>
    </citation>
    <scope>NUCLEOTIDE SEQUENCE [LARGE SCALE GENOMIC DNA]</scope>
    <source>
        <strain evidence="5">DSM 29440</strain>
    </source>
</reference>
<feature type="domain" description="HTH marR-type" evidence="2">
    <location>
        <begin position="1"/>
        <end position="136"/>
    </location>
</feature>
<sequence>MMDDIEALRDFSRFYTQRLGLLGQSYLGSGLGMTEVRVLWELANGELATARAIAERLGLDEGYLSRLLAGFERKGWIAREPDPQDARRRRLVLTAEGRALAATHDAASREAVGAFLGQLSPDARRLLRDGLAQVKQAFTAPEQVELKGLAPGDAGWIVERHGALYTRDEGYDATFEALVAEIMCGFLRGHDPSCERGWVAWGGGRRLGSIFCVRITEETAKLRLFFLEPEARGLGLGRKLLDACLEFARGAGYRELVLWTHESHEAACRLYERAGFEKLSCKANRAFGQDTIELEYRIDL</sequence>
<dbReference type="Pfam" id="PF00583">
    <property type="entry name" value="Acetyltransf_1"/>
    <property type="match status" value="1"/>
</dbReference>
<dbReference type="Proteomes" id="UP000184932">
    <property type="component" value="Unassembled WGS sequence"/>
</dbReference>
<evidence type="ECO:0000313" key="5">
    <source>
        <dbReference type="Proteomes" id="UP000184932"/>
    </source>
</evidence>
<organism evidence="4 5">
    <name type="scientific">Vannielia litorea</name>
    <dbReference type="NCBI Taxonomy" id="1217970"/>
    <lineage>
        <taxon>Bacteria</taxon>
        <taxon>Pseudomonadati</taxon>
        <taxon>Pseudomonadota</taxon>
        <taxon>Alphaproteobacteria</taxon>
        <taxon>Rhodobacterales</taxon>
        <taxon>Paracoccaceae</taxon>
        <taxon>Vannielia</taxon>
    </lineage>
</organism>
<dbReference type="InterPro" id="IPR000182">
    <property type="entry name" value="GNAT_dom"/>
</dbReference>
<evidence type="ECO:0000259" key="2">
    <source>
        <dbReference type="PROSITE" id="PS50995"/>
    </source>
</evidence>
<dbReference type="InterPro" id="IPR050769">
    <property type="entry name" value="NAT_camello-type"/>
</dbReference>
<dbReference type="PRINTS" id="PR00598">
    <property type="entry name" value="HTHMARR"/>
</dbReference>
<dbReference type="GO" id="GO:0008080">
    <property type="term" value="F:N-acetyltransferase activity"/>
    <property type="evidence" value="ECO:0007669"/>
    <property type="project" value="InterPro"/>
</dbReference>
<evidence type="ECO:0000256" key="1">
    <source>
        <dbReference type="ARBA" id="ARBA00022679"/>
    </source>
</evidence>
<dbReference type="SUPFAM" id="SSF46785">
    <property type="entry name" value="Winged helix' DNA-binding domain"/>
    <property type="match status" value="1"/>
</dbReference>